<organism evidence="2 3">
    <name type="scientific">Exidia glandulosa HHB12029</name>
    <dbReference type="NCBI Taxonomy" id="1314781"/>
    <lineage>
        <taxon>Eukaryota</taxon>
        <taxon>Fungi</taxon>
        <taxon>Dikarya</taxon>
        <taxon>Basidiomycota</taxon>
        <taxon>Agaricomycotina</taxon>
        <taxon>Agaricomycetes</taxon>
        <taxon>Auriculariales</taxon>
        <taxon>Exidiaceae</taxon>
        <taxon>Exidia</taxon>
    </lineage>
</organism>
<dbReference type="PROSITE" id="PS50181">
    <property type="entry name" value="FBOX"/>
    <property type="match status" value="1"/>
</dbReference>
<dbReference type="OrthoDB" id="3172239at2759"/>
<accession>A0A165CN62</accession>
<dbReference type="InParanoid" id="A0A165CN62"/>
<proteinExistence type="predicted"/>
<dbReference type="EMBL" id="KV426304">
    <property type="protein sequence ID" value="KZV82778.1"/>
    <property type="molecule type" value="Genomic_DNA"/>
</dbReference>
<evidence type="ECO:0000313" key="2">
    <source>
        <dbReference type="EMBL" id="KZV82778.1"/>
    </source>
</evidence>
<keyword evidence="3" id="KW-1185">Reference proteome</keyword>
<dbReference type="Pfam" id="PF12937">
    <property type="entry name" value="F-box-like"/>
    <property type="match status" value="1"/>
</dbReference>
<dbReference type="SUPFAM" id="SSF81383">
    <property type="entry name" value="F-box domain"/>
    <property type="match status" value="1"/>
</dbReference>
<sequence>MSSLPTELWSAAFDYLDLDDLIAAAHVSAIWRLISFDHPTFWRDVSISSTSSSSLALAEHRLGEAKQRPWHLNLRLLKDEDTLSEPRLVLLLHRYLPYARRIIMRIRASDADDAWTLLSAPAPALEHCDITAALSPGQSPPSLPRDLFAEVAPRLYKLLLQDITLPTASVAAFSFVESATLRSPRSAWEVFPYHLLTIFPCLRSLTMAGGCVDFRGPVPHVIERGLSALRYFDIEYYSGESLKFFRSLPCQRIPLLLVAYPDDDSVLAALQHLQCQRYRVLIVPTVGGEFHIEFRPDSHDGGTTQGLCRIFAEIVDDYESDDPLHNIMFKQPDIAAKITALSLATSLWPMISRVMQPLPEVTSLRIIIDNGRDGCAEIPQDHLRCPQLQLLCLASSCGFVRVSPDDVVALVPRLTSRYVKLELDGVALNGALSSDSLYFSELE</sequence>
<protein>
    <recommendedName>
        <fullName evidence="1">F-box domain-containing protein</fullName>
    </recommendedName>
</protein>
<gene>
    <name evidence="2" type="ORF">EXIGLDRAFT_729288</name>
</gene>
<dbReference type="InterPro" id="IPR001810">
    <property type="entry name" value="F-box_dom"/>
</dbReference>
<dbReference type="InterPro" id="IPR036047">
    <property type="entry name" value="F-box-like_dom_sf"/>
</dbReference>
<dbReference type="AlphaFoldDB" id="A0A165CN62"/>
<evidence type="ECO:0000259" key="1">
    <source>
        <dbReference type="PROSITE" id="PS50181"/>
    </source>
</evidence>
<evidence type="ECO:0000313" key="3">
    <source>
        <dbReference type="Proteomes" id="UP000077266"/>
    </source>
</evidence>
<feature type="domain" description="F-box" evidence="1">
    <location>
        <begin position="1"/>
        <end position="45"/>
    </location>
</feature>
<name>A0A165CN62_EXIGL</name>
<dbReference type="Gene3D" id="1.20.1280.50">
    <property type="match status" value="1"/>
</dbReference>
<reference evidence="2 3" key="1">
    <citation type="journal article" date="2016" name="Mol. Biol. Evol.">
        <title>Comparative Genomics of Early-Diverging Mushroom-Forming Fungi Provides Insights into the Origins of Lignocellulose Decay Capabilities.</title>
        <authorList>
            <person name="Nagy L.G."/>
            <person name="Riley R."/>
            <person name="Tritt A."/>
            <person name="Adam C."/>
            <person name="Daum C."/>
            <person name="Floudas D."/>
            <person name="Sun H."/>
            <person name="Yadav J.S."/>
            <person name="Pangilinan J."/>
            <person name="Larsson K.H."/>
            <person name="Matsuura K."/>
            <person name="Barry K."/>
            <person name="Labutti K."/>
            <person name="Kuo R."/>
            <person name="Ohm R.A."/>
            <person name="Bhattacharya S.S."/>
            <person name="Shirouzu T."/>
            <person name="Yoshinaga Y."/>
            <person name="Martin F.M."/>
            <person name="Grigoriev I.V."/>
            <person name="Hibbett D.S."/>
        </authorList>
    </citation>
    <scope>NUCLEOTIDE SEQUENCE [LARGE SCALE GENOMIC DNA]</scope>
    <source>
        <strain evidence="2 3">HHB12029</strain>
    </source>
</reference>
<dbReference type="Proteomes" id="UP000077266">
    <property type="component" value="Unassembled WGS sequence"/>
</dbReference>